<protein>
    <recommendedName>
        <fullName evidence="1">F-box domain-containing protein</fullName>
    </recommendedName>
</protein>
<dbReference type="InterPro" id="IPR032675">
    <property type="entry name" value="LRR_dom_sf"/>
</dbReference>
<gene>
    <name evidence="2" type="ORF">PHACADRAFT_151262</name>
</gene>
<feature type="domain" description="F-box" evidence="1">
    <location>
        <begin position="13"/>
        <end position="51"/>
    </location>
</feature>
<evidence type="ECO:0000313" key="3">
    <source>
        <dbReference type="Proteomes" id="UP000008370"/>
    </source>
</evidence>
<dbReference type="PANTHER" id="PTHR16134:SF119">
    <property type="entry name" value="AT02038P-RELATED"/>
    <property type="match status" value="1"/>
</dbReference>
<evidence type="ECO:0000259" key="1">
    <source>
        <dbReference type="SMART" id="SM00256"/>
    </source>
</evidence>
<dbReference type="InterPro" id="IPR036047">
    <property type="entry name" value="F-box-like_dom_sf"/>
</dbReference>
<dbReference type="SUPFAM" id="SSF52047">
    <property type="entry name" value="RNI-like"/>
    <property type="match status" value="1"/>
</dbReference>
<name>K5VVQ1_PHACS</name>
<dbReference type="HOGENOM" id="CLU_021164_5_0_1"/>
<keyword evidence="3" id="KW-1185">Reference proteome</keyword>
<dbReference type="InterPro" id="IPR001810">
    <property type="entry name" value="F-box_dom"/>
</dbReference>
<reference evidence="2 3" key="1">
    <citation type="journal article" date="2012" name="BMC Genomics">
        <title>Comparative genomics of the white-rot fungi, Phanerochaete carnosa and P. chrysosporium, to elucidate the genetic basis of the distinct wood types they colonize.</title>
        <authorList>
            <person name="Suzuki H."/>
            <person name="MacDonald J."/>
            <person name="Syed K."/>
            <person name="Salamov A."/>
            <person name="Hori C."/>
            <person name="Aerts A."/>
            <person name="Henrissat B."/>
            <person name="Wiebenga A."/>
            <person name="vanKuyk P.A."/>
            <person name="Barry K."/>
            <person name="Lindquist E."/>
            <person name="LaButti K."/>
            <person name="Lapidus A."/>
            <person name="Lucas S."/>
            <person name="Coutinho P."/>
            <person name="Gong Y."/>
            <person name="Samejima M."/>
            <person name="Mahadevan R."/>
            <person name="Abou-Zaid M."/>
            <person name="de Vries R.P."/>
            <person name="Igarashi K."/>
            <person name="Yadav J.S."/>
            <person name="Grigoriev I.V."/>
            <person name="Master E.R."/>
        </authorList>
    </citation>
    <scope>NUCLEOTIDE SEQUENCE [LARGE SCALE GENOMIC DNA]</scope>
    <source>
        <strain evidence="2 3">HHB-10118-sp</strain>
    </source>
</reference>
<dbReference type="STRING" id="650164.K5VVQ1"/>
<organism evidence="2 3">
    <name type="scientific">Phanerochaete carnosa (strain HHB-10118-sp)</name>
    <name type="common">White-rot fungus</name>
    <name type="synonym">Peniophora carnosa</name>
    <dbReference type="NCBI Taxonomy" id="650164"/>
    <lineage>
        <taxon>Eukaryota</taxon>
        <taxon>Fungi</taxon>
        <taxon>Dikarya</taxon>
        <taxon>Basidiomycota</taxon>
        <taxon>Agaricomycotina</taxon>
        <taxon>Agaricomycetes</taxon>
        <taxon>Polyporales</taxon>
        <taxon>Phanerochaetaceae</taxon>
        <taxon>Phanerochaete</taxon>
    </lineage>
</organism>
<dbReference type="OrthoDB" id="2447803at2759"/>
<evidence type="ECO:0000313" key="2">
    <source>
        <dbReference type="EMBL" id="EKM50865.1"/>
    </source>
</evidence>
<dbReference type="RefSeq" id="XP_007400033.1">
    <property type="nucleotide sequence ID" value="XM_007399971.1"/>
</dbReference>
<dbReference type="SMART" id="SM00256">
    <property type="entry name" value="FBOX"/>
    <property type="match status" value="1"/>
</dbReference>
<dbReference type="PANTHER" id="PTHR16134">
    <property type="entry name" value="F-BOX/TPR REPEAT PROTEIN POF3"/>
    <property type="match status" value="1"/>
</dbReference>
<dbReference type="InParanoid" id="K5VVQ1"/>
<dbReference type="KEGG" id="pco:PHACADRAFT_151262"/>
<dbReference type="EMBL" id="JH930477">
    <property type="protein sequence ID" value="EKM50865.1"/>
    <property type="molecule type" value="Genomic_DNA"/>
</dbReference>
<dbReference type="Gene3D" id="3.80.10.10">
    <property type="entry name" value="Ribonuclease Inhibitor"/>
    <property type="match status" value="2"/>
</dbReference>
<proteinExistence type="predicted"/>
<accession>K5VVQ1</accession>
<dbReference type="SUPFAM" id="SSF81383">
    <property type="entry name" value="F-box domain"/>
    <property type="match status" value="1"/>
</dbReference>
<sequence length="470" mass="51139">MASAQKTASPIHVPELLALVFSHLDNRNLARAARVCRQWADVALDTLWHTVTDLRPLLSLLAPLTGQKKSTGRATQDVRCHSFIVHKAPLLTKLEVRSHHATHELQDDLLPLFRGLRGLRHVVVPLYFLTGDLLATLAEVPQLETIELAAPVERGIGDSADVQDLDAALQQGAFPILRTLAFAAHIQHATRFLEQPAAPKNIATLHLHVLAVDTPPAVHDLFSTLAGSYSRLTELRLDFMLGPHSPTISSPPPPDSRPSLETLRPLAACAHLKTLEIRWDYELNVTEADLSTLAPSWPALEVLHLHSDAIPEHTPPQLSLRALLPFARHCPRLRSLALYVDGDGAPLPPPGTPLPAFRALGTLAFGSSPLRGSAAAALFLSALLPPSCVVSAGVRWPDAFGIALDRAGVIDERRLHMAEWWAHWKEVGRSVPLLVRARADERARVLAAAKDGAAGELEEGVERLRVRMGG</sequence>
<dbReference type="Pfam" id="PF12937">
    <property type="entry name" value="F-box-like"/>
    <property type="match status" value="1"/>
</dbReference>
<dbReference type="AlphaFoldDB" id="K5VVQ1"/>
<dbReference type="Proteomes" id="UP000008370">
    <property type="component" value="Unassembled WGS sequence"/>
</dbReference>
<dbReference type="GeneID" id="18908867"/>